<evidence type="ECO:0000313" key="1">
    <source>
        <dbReference type="EMBL" id="EAY08174.1"/>
    </source>
</evidence>
<dbReference type="InParanoid" id="A2EGT6"/>
<dbReference type="InterPro" id="IPR011989">
    <property type="entry name" value="ARM-like"/>
</dbReference>
<name>A2EGT6_TRIV3</name>
<keyword evidence="2" id="KW-1185">Reference proteome</keyword>
<gene>
    <name evidence="1" type="ORF">TVAG_302610</name>
</gene>
<dbReference type="EMBL" id="DS113384">
    <property type="protein sequence ID" value="EAY08174.1"/>
    <property type="molecule type" value="Genomic_DNA"/>
</dbReference>
<dbReference type="InterPro" id="IPR016024">
    <property type="entry name" value="ARM-type_fold"/>
</dbReference>
<proteinExistence type="predicted"/>
<dbReference type="VEuPathDB" id="TrichDB:TVAGG3_0172650"/>
<reference evidence="1" key="1">
    <citation type="submission" date="2006-10" db="EMBL/GenBank/DDBJ databases">
        <authorList>
            <person name="Amadeo P."/>
            <person name="Zhao Q."/>
            <person name="Wortman J."/>
            <person name="Fraser-Liggett C."/>
            <person name="Carlton J."/>
        </authorList>
    </citation>
    <scope>NUCLEOTIDE SEQUENCE</scope>
    <source>
        <strain evidence="1">G3</strain>
    </source>
</reference>
<protein>
    <submittedName>
        <fullName evidence="1">Uncharacterized protein</fullName>
    </submittedName>
</protein>
<reference evidence="1" key="2">
    <citation type="journal article" date="2007" name="Science">
        <title>Draft genome sequence of the sexually transmitted pathogen Trichomonas vaginalis.</title>
        <authorList>
            <person name="Carlton J.M."/>
            <person name="Hirt R.P."/>
            <person name="Silva J.C."/>
            <person name="Delcher A.L."/>
            <person name="Schatz M."/>
            <person name="Zhao Q."/>
            <person name="Wortman J.R."/>
            <person name="Bidwell S.L."/>
            <person name="Alsmark U.C.M."/>
            <person name="Besteiro S."/>
            <person name="Sicheritz-Ponten T."/>
            <person name="Noel C.J."/>
            <person name="Dacks J.B."/>
            <person name="Foster P.G."/>
            <person name="Simillion C."/>
            <person name="Van de Peer Y."/>
            <person name="Miranda-Saavedra D."/>
            <person name="Barton G.J."/>
            <person name="Westrop G.D."/>
            <person name="Mueller S."/>
            <person name="Dessi D."/>
            <person name="Fiori P.L."/>
            <person name="Ren Q."/>
            <person name="Paulsen I."/>
            <person name="Zhang H."/>
            <person name="Bastida-Corcuera F.D."/>
            <person name="Simoes-Barbosa A."/>
            <person name="Brown M.T."/>
            <person name="Hayes R.D."/>
            <person name="Mukherjee M."/>
            <person name="Okumura C.Y."/>
            <person name="Schneider R."/>
            <person name="Smith A.J."/>
            <person name="Vanacova S."/>
            <person name="Villalvazo M."/>
            <person name="Haas B.J."/>
            <person name="Pertea M."/>
            <person name="Feldblyum T.V."/>
            <person name="Utterback T.R."/>
            <person name="Shu C.L."/>
            <person name="Osoegawa K."/>
            <person name="de Jong P.J."/>
            <person name="Hrdy I."/>
            <person name="Horvathova L."/>
            <person name="Zubacova Z."/>
            <person name="Dolezal P."/>
            <person name="Malik S.B."/>
            <person name="Logsdon J.M. Jr."/>
            <person name="Henze K."/>
            <person name="Gupta A."/>
            <person name="Wang C.C."/>
            <person name="Dunne R.L."/>
            <person name="Upcroft J.A."/>
            <person name="Upcroft P."/>
            <person name="White O."/>
            <person name="Salzberg S.L."/>
            <person name="Tang P."/>
            <person name="Chiu C.-H."/>
            <person name="Lee Y.-S."/>
            <person name="Embley T.M."/>
            <person name="Coombs G.H."/>
            <person name="Mottram J.C."/>
            <person name="Tachezy J."/>
            <person name="Fraser-Liggett C.M."/>
            <person name="Johnson P.J."/>
        </authorList>
    </citation>
    <scope>NUCLEOTIDE SEQUENCE [LARGE SCALE GENOMIC DNA]</scope>
    <source>
        <strain evidence="1">G3</strain>
    </source>
</reference>
<dbReference type="KEGG" id="tva:4766072"/>
<organism evidence="1 2">
    <name type="scientific">Trichomonas vaginalis (strain ATCC PRA-98 / G3)</name>
    <dbReference type="NCBI Taxonomy" id="412133"/>
    <lineage>
        <taxon>Eukaryota</taxon>
        <taxon>Metamonada</taxon>
        <taxon>Parabasalia</taxon>
        <taxon>Trichomonadida</taxon>
        <taxon>Trichomonadidae</taxon>
        <taxon>Trichomonas</taxon>
    </lineage>
</organism>
<dbReference type="Gene3D" id="1.25.10.10">
    <property type="entry name" value="Leucine-rich Repeat Variant"/>
    <property type="match status" value="1"/>
</dbReference>
<evidence type="ECO:0000313" key="2">
    <source>
        <dbReference type="Proteomes" id="UP000001542"/>
    </source>
</evidence>
<dbReference type="Proteomes" id="UP000001542">
    <property type="component" value="Unassembled WGS sequence"/>
</dbReference>
<dbReference type="SUPFAM" id="SSF48371">
    <property type="entry name" value="ARM repeat"/>
    <property type="match status" value="1"/>
</dbReference>
<dbReference type="SMR" id="A2EGT6"/>
<dbReference type="RefSeq" id="XP_001320397.1">
    <property type="nucleotide sequence ID" value="XM_001320362.1"/>
</dbReference>
<accession>A2EGT6</accession>
<sequence length="425" mass="49568">MSIIAQHSIRKQEQSELDAIYRNLDEIAELLNSQNYKDVIIHCNYITQIIDNIDEEQDFYLYNENVILDLILTAVNNEDKYIVSVLQAIRSLSTLFNLSFLIKNENIIQIFLELLNTDYKQYMYQILANVFENSEGEDRKKMKEFLVPYVCSICSKNQPTDCELLSLVYTLSRTKIPSPETFCNVLIFFLTSPFSSIDNLIMYSILYQLQKNYFDPSILVNDNTIAFIVKYFQSDDKEIQSVLEVVEFLAGYHKDLFNCYSEILIPRVFGCLDSENDDVVECALDALSNIITANKELIDYFIQSGITEKISTLVTKHSSLKVSALELYINLLTGLSYEVRVEFVKSPLFRMMYENFDNLQLEFRIVFLKQNYHILNRSQTTGDFELIREIFMQDDIYSVIDALLTDENEKIYQISCMIVELLNKD</sequence>
<dbReference type="AlphaFoldDB" id="A2EGT6"/>
<dbReference type="VEuPathDB" id="TrichDB:TVAG_302610"/>